<organism evidence="2 3">
    <name type="scientific">Micromonospora costi</name>
    <dbReference type="NCBI Taxonomy" id="1530042"/>
    <lineage>
        <taxon>Bacteria</taxon>
        <taxon>Bacillati</taxon>
        <taxon>Actinomycetota</taxon>
        <taxon>Actinomycetes</taxon>
        <taxon>Micromonosporales</taxon>
        <taxon>Micromonosporaceae</taxon>
        <taxon>Micromonospora</taxon>
    </lineage>
</organism>
<evidence type="ECO:0000313" key="3">
    <source>
        <dbReference type="Proteomes" id="UP000279968"/>
    </source>
</evidence>
<comment type="caution">
    <text evidence="2">The sequence shown here is derived from an EMBL/GenBank/DDBJ whole genome shotgun (WGS) entry which is preliminary data.</text>
</comment>
<name>A0A3B0AHX0_9ACTN</name>
<protein>
    <submittedName>
        <fullName evidence="2">Uncharacterized protein</fullName>
    </submittedName>
</protein>
<proteinExistence type="predicted"/>
<evidence type="ECO:0000256" key="1">
    <source>
        <dbReference type="SAM" id="MobiDB-lite"/>
    </source>
</evidence>
<gene>
    <name evidence="2" type="ORF">D7193_09595</name>
</gene>
<dbReference type="EMBL" id="RBAN01000001">
    <property type="protein sequence ID" value="RKN58756.1"/>
    <property type="molecule type" value="Genomic_DNA"/>
</dbReference>
<feature type="compositionally biased region" description="Basic and acidic residues" evidence="1">
    <location>
        <begin position="46"/>
        <end position="59"/>
    </location>
</feature>
<evidence type="ECO:0000313" key="2">
    <source>
        <dbReference type="EMBL" id="RKN58756.1"/>
    </source>
</evidence>
<dbReference type="Proteomes" id="UP000279968">
    <property type="component" value="Unassembled WGS sequence"/>
</dbReference>
<dbReference type="AlphaFoldDB" id="A0A3B0AHX0"/>
<feature type="region of interest" description="Disordered" evidence="1">
    <location>
        <begin position="1"/>
        <end position="59"/>
    </location>
</feature>
<accession>A0A3B0AHX0</accession>
<feature type="compositionally biased region" description="Polar residues" evidence="1">
    <location>
        <begin position="27"/>
        <end position="45"/>
    </location>
</feature>
<sequence length="59" mass="6491">MLLDRGARLLDVQTDPIPKLLVPDRSATPTSRKASTAGTTAQQGEARSESRTMREREHS</sequence>
<keyword evidence="3" id="KW-1185">Reference proteome</keyword>
<reference evidence="2 3" key="1">
    <citation type="journal article" date="2015" name="Int. J. Syst. Evol. Microbiol.">
        <title>Micromonospora costi sp. nov., isolated from a leaf of Costus speciosus.</title>
        <authorList>
            <person name="Thawai C."/>
        </authorList>
    </citation>
    <scope>NUCLEOTIDE SEQUENCE [LARGE SCALE GENOMIC DNA]</scope>
    <source>
        <strain evidence="2 3">CS1-12</strain>
    </source>
</reference>